<proteinExistence type="predicted"/>
<comment type="caution">
    <text evidence="2">The sequence shown here is derived from an EMBL/GenBank/DDBJ whole genome shotgun (WGS) entry which is preliminary data.</text>
</comment>
<name>A0A0F9KJL6_9ZZZZ</name>
<sequence>MVLANGKLKEESSSKPRTTYESLISNPDPTLAAEILAAGSTMDLARDPDDPRRTRVSKVTINGVLHPFGEDDIERLESLFTAFNSYYQDPSICPPILSGRMRQTIENTVERTAEKGYTVQEYTYLSI</sequence>
<evidence type="ECO:0000256" key="1">
    <source>
        <dbReference type="SAM" id="MobiDB-lite"/>
    </source>
</evidence>
<feature type="region of interest" description="Disordered" evidence="1">
    <location>
        <begin position="1"/>
        <end position="24"/>
    </location>
</feature>
<dbReference type="EMBL" id="LAZR01007885">
    <property type="protein sequence ID" value="KKM82304.1"/>
    <property type="molecule type" value="Genomic_DNA"/>
</dbReference>
<gene>
    <name evidence="2" type="ORF">LCGC14_1321100</name>
</gene>
<reference evidence="2" key="1">
    <citation type="journal article" date="2015" name="Nature">
        <title>Complex archaea that bridge the gap between prokaryotes and eukaryotes.</title>
        <authorList>
            <person name="Spang A."/>
            <person name="Saw J.H."/>
            <person name="Jorgensen S.L."/>
            <person name="Zaremba-Niedzwiedzka K."/>
            <person name="Martijn J."/>
            <person name="Lind A.E."/>
            <person name="van Eijk R."/>
            <person name="Schleper C."/>
            <person name="Guy L."/>
            <person name="Ettema T.J."/>
        </authorList>
    </citation>
    <scope>NUCLEOTIDE SEQUENCE</scope>
</reference>
<organism evidence="2">
    <name type="scientific">marine sediment metagenome</name>
    <dbReference type="NCBI Taxonomy" id="412755"/>
    <lineage>
        <taxon>unclassified sequences</taxon>
        <taxon>metagenomes</taxon>
        <taxon>ecological metagenomes</taxon>
    </lineage>
</organism>
<accession>A0A0F9KJL6</accession>
<protein>
    <submittedName>
        <fullName evidence="2">Uncharacterized protein</fullName>
    </submittedName>
</protein>
<dbReference type="AlphaFoldDB" id="A0A0F9KJL6"/>
<feature type="compositionally biased region" description="Polar residues" evidence="1">
    <location>
        <begin position="15"/>
        <end position="24"/>
    </location>
</feature>
<feature type="non-terminal residue" evidence="2">
    <location>
        <position position="127"/>
    </location>
</feature>
<evidence type="ECO:0000313" key="2">
    <source>
        <dbReference type="EMBL" id="KKM82304.1"/>
    </source>
</evidence>